<dbReference type="CDD" id="cd07984">
    <property type="entry name" value="LPLAT_LABLAT-like"/>
    <property type="match status" value="1"/>
</dbReference>
<keyword evidence="5 7" id="KW-0472">Membrane</keyword>
<evidence type="ECO:0000256" key="3">
    <source>
        <dbReference type="ARBA" id="ARBA00022519"/>
    </source>
</evidence>
<name>A0A382MU41_9ZZZZ</name>
<dbReference type="PANTHER" id="PTHR30606:SF9">
    <property type="entry name" value="LIPID A BIOSYNTHESIS LAUROYLTRANSFERASE"/>
    <property type="match status" value="1"/>
</dbReference>
<evidence type="ECO:0000256" key="4">
    <source>
        <dbReference type="ARBA" id="ARBA00022679"/>
    </source>
</evidence>
<dbReference type="EMBL" id="UINC01095979">
    <property type="protein sequence ID" value="SVC52484.1"/>
    <property type="molecule type" value="Genomic_DNA"/>
</dbReference>
<evidence type="ECO:0000313" key="8">
    <source>
        <dbReference type="EMBL" id="SVC52484.1"/>
    </source>
</evidence>
<evidence type="ECO:0000256" key="7">
    <source>
        <dbReference type="SAM" id="Phobius"/>
    </source>
</evidence>
<keyword evidence="2" id="KW-1003">Cell membrane</keyword>
<keyword evidence="6" id="KW-0012">Acyltransferase</keyword>
<sequence>MNPLQHWAFIKETGTLIGMRIMIYAYLLGGSSLSRIFLFPVIFFYFLFKPDLRKNSRGYLKRIRKKTEDLPKINLLLSFSHLWQFGASLIDKFAVWRGDIKLDHVNIHGYEYINELLSNKKGGVIAITHLGNFEVCSALSQSRQEFRLTVLQHTKHAEKFNFLLNKYKIKSIMEVLEVTDIGPQTAMKLSEKIGRGEFIAIAADRLPVNNPEASVTCNFFNQPADFPSGPYVLANILRVPLLLLICVKHKKQYRIYFEKITDGGKISKDERIDFTNKAVKVFAERLEDYTCRYPLQWFNFFNFWKKTNSSNKNFIEDEI</sequence>
<dbReference type="GO" id="GO:1901137">
    <property type="term" value="P:carbohydrate derivative biosynthetic process"/>
    <property type="evidence" value="ECO:0007669"/>
    <property type="project" value="UniProtKB-ARBA"/>
</dbReference>
<keyword evidence="7" id="KW-1133">Transmembrane helix</keyword>
<accession>A0A382MU41</accession>
<dbReference type="InterPro" id="IPR004960">
    <property type="entry name" value="LipA_acyltrans"/>
</dbReference>
<dbReference type="AlphaFoldDB" id="A0A382MU41"/>
<evidence type="ECO:0000256" key="1">
    <source>
        <dbReference type="ARBA" id="ARBA00004533"/>
    </source>
</evidence>
<dbReference type="Pfam" id="PF03279">
    <property type="entry name" value="Lip_A_acyltrans"/>
    <property type="match status" value="1"/>
</dbReference>
<evidence type="ECO:0000256" key="5">
    <source>
        <dbReference type="ARBA" id="ARBA00023136"/>
    </source>
</evidence>
<comment type="subcellular location">
    <subcellularLocation>
        <location evidence="1">Cell inner membrane</location>
    </subcellularLocation>
</comment>
<dbReference type="GO" id="GO:0005886">
    <property type="term" value="C:plasma membrane"/>
    <property type="evidence" value="ECO:0007669"/>
    <property type="project" value="UniProtKB-SubCell"/>
</dbReference>
<keyword evidence="3" id="KW-0997">Cell inner membrane</keyword>
<keyword evidence="4" id="KW-0808">Transferase</keyword>
<reference evidence="8" key="1">
    <citation type="submission" date="2018-05" db="EMBL/GenBank/DDBJ databases">
        <authorList>
            <person name="Lanie J.A."/>
            <person name="Ng W.-L."/>
            <person name="Kazmierczak K.M."/>
            <person name="Andrzejewski T.M."/>
            <person name="Davidsen T.M."/>
            <person name="Wayne K.J."/>
            <person name="Tettelin H."/>
            <person name="Glass J.I."/>
            <person name="Rusch D."/>
            <person name="Podicherti R."/>
            <person name="Tsui H.-C.T."/>
            <person name="Winkler M.E."/>
        </authorList>
    </citation>
    <scope>NUCLEOTIDE SEQUENCE</scope>
</reference>
<feature type="transmembrane region" description="Helical" evidence="7">
    <location>
        <begin position="23"/>
        <end position="48"/>
    </location>
</feature>
<organism evidence="8">
    <name type="scientific">marine metagenome</name>
    <dbReference type="NCBI Taxonomy" id="408172"/>
    <lineage>
        <taxon>unclassified sequences</taxon>
        <taxon>metagenomes</taxon>
        <taxon>ecological metagenomes</taxon>
    </lineage>
</organism>
<evidence type="ECO:0008006" key="9">
    <source>
        <dbReference type="Google" id="ProtNLM"/>
    </source>
</evidence>
<dbReference type="PANTHER" id="PTHR30606">
    <property type="entry name" value="LIPID A BIOSYNTHESIS LAUROYL ACYLTRANSFERASE"/>
    <property type="match status" value="1"/>
</dbReference>
<proteinExistence type="predicted"/>
<keyword evidence="7" id="KW-0812">Transmembrane</keyword>
<protein>
    <recommendedName>
        <fullName evidence="9">Lipid A biosynthesis acyltransferase</fullName>
    </recommendedName>
</protein>
<evidence type="ECO:0000256" key="2">
    <source>
        <dbReference type="ARBA" id="ARBA00022475"/>
    </source>
</evidence>
<evidence type="ECO:0000256" key="6">
    <source>
        <dbReference type="ARBA" id="ARBA00023315"/>
    </source>
</evidence>
<dbReference type="GO" id="GO:0016746">
    <property type="term" value="F:acyltransferase activity"/>
    <property type="evidence" value="ECO:0007669"/>
    <property type="project" value="UniProtKB-KW"/>
</dbReference>
<gene>
    <name evidence="8" type="ORF">METZ01_LOCUS305338</name>
</gene>
<dbReference type="GO" id="GO:0008610">
    <property type="term" value="P:lipid biosynthetic process"/>
    <property type="evidence" value="ECO:0007669"/>
    <property type="project" value="UniProtKB-ARBA"/>
</dbReference>